<reference evidence="2 3" key="1">
    <citation type="submission" date="2020-02" db="EMBL/GenBank/DDBJ databases">
        <title>Esox lucius (northern pike) genome, fEsoLuc1, primary haplotype.</title>
        <authorList>
            <person name="Myers G."/>
            <person name="Karagic N."/>
            <person name="Meyer A."/>
            <person name="Pippel M."/>
            <person name="Reichard M."/>
            <person name="Winkler S."/>
            <person name="Tracey A."/>
            <person name="Sims Y."/>
            <person name="Howe K."/>
            <person name="Rhie A."/>
            <person name="Formenti G."/>
            <person name="Durbin R."/>
            <person name="Fedrigo O."/>
            <person name="Jarvis E.D."/>
        </authorList>
    </citation>
    <scope>NUCLEOTIDE SEQUENCE [LARGE SCALE GENOMIC DNA]</scope>
</reference>
<keyword evidence="3" id="KW-1185">Reference proteome</keyword>
<keyword evidence="1" id="KW-0812">Transmembrane</keyword>
<dbReference type="Ensembl" id="ENSELUT00000087608.1">
    <property type="protein sequence ID" value="ENSELUP00000096691.1"/>
    <property type="gene ID" value="ENSELUG00000045463.1"/>
</dbReference>
<feature type="transmembrane region" description="Helical" evidence="1">
    <location>
        <begin position="32"/>
        <end position="50"/>
    </location>
</feature>
<protein>
    <submittedName>
        <fullName evidence="2">Uncharacterized protein</fullName>
    </submittedName>
</protein>
<keyword evidence="1" id="KW-0472">Membrane</keyword>
<accession>A0AAY5L6M1</accession>
<sequence length="99" mass="11564">PFTSDQAISYYSDGKLARGSQLVHMTLMMHSWVVPSQIFAQKLLALYPLLMMHKRGLRRQWISRFPAVFEADPQLEQMMSDLWTLVRSETQDIIDTSYL</sequence>
<proteinExistence type="predicted"/>
<organism evidence="2 3">
    <name type="scientific">Esox lucius</name>
    <name type="common">Northern pike</name>
    <dbReference type="NCBI Taxonomy" id="8010"/>
    <lineage>
        <taxon>Eukaryota</taxon>
        <taxon>Metazoa</taxon>
        <taxon>Chordata</taxon>
        <taxon>Craniata</taxon>
        <taxon>Vertebrata</taxon>
        <taxon>Euteleostomi</taxon>
        <taxon>Actinopterygii</taxon>
        <taxon>Neopterygii</taxon>
        <taxon>Teleostei</taxon>
        <taxon>Protacanthopterygii</taxon>
        <taxon>Esociformes</taxon>
        <taxon>Esocidae</taxon>
        <taxon>Esox</taxon>
    </lineage>
</organism>
<evidence type="ECO:0000256" key="1">
    <source>
        <dbReference type="SAM" id="Phobius"/>
    </source>
</evidence>
<dbReference type="Gene3D" id="1.20.870.10">
    <property type="entry name" value="Son of sevenless (SoS) protein Chain: S domain 1"/>
    <property type="match status" value="1"/>
</dbReference>
<evidence type="ECO:0000313" key="2">
    <source>
        <dbReference type="Ensembl" id="ENSELUP00000096691.1"/>
    </source>
</evidence>
<keyword evidence="1" id="KW-1133">Transmembrane helix</keyword>
<reference evidence="2" key="3">
    <citation type="submission" date="2025-09" db="UniProtKB">
        <authorList>
            <consortium name="Ensembl"/>
        </authorList>
    </citation>
    <scope>IDENTIFICATION</scope>
</reference>
<evidence type="ECO:0000313" key="3">
    <source>
        <dbReference type="Proteomes" id="UP000265140"/>
    </source>
</evidence>
<reference evidence="2" key="2">
    <citation type="submission" date="2025-08" db="UniProtKB">
        <authorList>
            <consortium name="Ensembl"/>
        </authorList>
    </citation>
    <scope>IDENTIFICATION</scope>
</reference>
<dbReference type="Proteomes" id="UP000265140">
    <property type="component" value="Chromosome 1"/>
</dbReference>
<dbReference type="AlphaFoldDB" id="A0AAY5L6M1"/>
<name>A0AAY5L6M1_ESOLU</name>